<feature type="compositionally biased region" description="Basic and acidic residues" evidence="7">
    <location>
        <begin position="179"/>
        <end position="194"/>
    </location>
</feature>
<dbReference type="GO" id="GO:0003677">
    <property type="term" value="F:DNA binding"/>
    <property type="evidence" value="ECO:0007669"/>
    <property type="project" value="UniProtKB-KW"/>
</dbReference>
<keyword evidence="6" id="KW-0539">Nucleus</keyword>
<organism evidence="9 10">
    <name type="scientific">Albugo candida</name>
    <dbReference type="NCBI Taxonomy" id="65357"/>
    <lineage>
        <taxon>Eukaryota</taxon>
        <taxon>Sar</taxon>
        <taxon>Stramenopiles</taxon>
        <taxon>Oomycota</taxon>
        <taxon>Peronosporomycetes</taxon>
        <taxon>Albuginales</taxon>
        <taxon>Albuginaceae</taxon>
        <taxon>Albugo</taxon>
    </lineage>
</organism>
<keyword evidence="3" id="KW-0175">Coiled coil</keyword>
<evidence type="ECO:0000256" key="6">
    <source>
        <dbReference type="ARBA" id="ARBA00023242"/>
    </source>
</evidence>
<keyword evidence="4" id="KW-0238">DNA-binding</keyword>
<protein>
    <recommendedName>
        <fullName evidence="8">RWP-RK domain-containing protein</fullName>
    </recommendedName>
</protein>
<evidence type="ECO:0000313" key="10">
    <source>
        <dbReference type="Proteomes" id="UP000053237"/>
    </source>
</evidence>
<dbReference type="AlphaFoldDB" id="A0A024FVV4"/>
<dbReference type="PANTHER" id="PTHR46373">
    <property type="entry name" value="PROTEIN RKD4"/>
    <property type="match status" value="1"/>
</dbReference>
<evidence type="ECO:0000256" key="4">
    <source>
        <dbReference type="ARBA" id="ARBA00023125"/>
    </source>
</evidence>
<evidence type="ECO:0000259" key="8">
    <source>
        <dbReference type="PROSITE" id="PS51519"/>
    </source>
</evidence>
<reference evidence="9 10" key="1">
    <citation type="submission" date="2012-05" db="EMBL/GenBank/DDBJ databases">
        <title>Recombination and specialization in a pathogen metapopulation.</title>
        <authorList>
            <person name="Gardiner A."/>
            <person name="Kemen E."/>
            <person name="Schultz-Larsen T."/>
            <person name="MacLean D."/>
            <person name="Van Oosterhout C."/>
            <person name="Jones J.D.G."/>
        </authorList>
    </citation>
    <scope>NUCLEOTIDE SEQUENCE [LARGE SCALE GENOMIC DNA]</scope>
    <source>
        <strain evidence="9 10">Ac Nc2</strain>
    </source>
</reference>
<dbReference type="InterPro" id="IPR044607">
    <property type="entry name" value="RKD-like"/>
</dbReference>
<keyword evidence="10" id="KW-1185">Reference proteome</keyword>
<keyword evidence="5" id="KW-0804">Transcription</keyword>
<dbReference type="GO" id="GO:0003700">
    <property type="term" value="F:DNA-binding transcription factor activity"/>
    <property type="evidence" value="ECO:0007669"/>
    <property type="project" value="InterPro"/>
</dbReference>
<sequence length="251" mass="28332">MPESSKSSCLVQLHCDPNVYKCRQTSKSSVLTARFLSRQHMRLMASMEQIKMTSPSEQQSSAGSKSGSLTIKHLRPYFEQPIVLVADQFGISVTLLKKRCRQLGIARWPHRQITGLRKSIESLEHAASHLSEEQRQTYKKQLDKLKWKLILLLHDPRGKEERIGRDVSTDPTSTSSSKDSTKQDDSSVKEDAAHSHRATLPRLKYLTDPVSSISRNSSSYLPPLGLTQCTIEATRNMLPPINSLLISSYRM</sequence>
<comment type="function">
    <text evidence="1">Putative transcription factor.</text>
</comment>
<dbReference type="Pfam" id="PF02042">
    <property type="entry name" value="RWP-RK"/>
    <property type="match status" value="1"/>
</dbReference>
<name>A0A024FVV4_9STRA</name>
<evidence type="ECO:0000256" key="5">
    <source>
        <dbReference type="ARBA" id="ARBA00023163"/>
    </source>
</evidence>
<dbReference type="InterPro" id="IPR003035">
    <property type="entry name" value="RWP-RK_dom"/>
</dbReference>
<dbReference type="PROSITE" id="PS51519">
    <property type="entry name" value="RWP_RK"/>
    <property type="match status" value="1"/>
</dbReference>
<dbReference type="EMBL" id="CAIX01000504">
    <property type="protein sequence ID" value="CCI11007.1"/>
    <property type="molecule type" value="Genomic_DNA"/>
</dbReference>
<feature type="domain" description="RWP-RK" evidence="8">
    <location>
        <begin position="52"/>
        <end position="137"/>
    </location>
</feature>
<dbReference type="PANTHER" id="PTHR46373:SF2">
    <property type="entry name" value="RWP-RK DOMAIN-CONTAINING PROTEIN"/>
    <property type="match status" value="1"/>
</dbReference>
<evidence type="ECO:0000256" key="2">
    <source>
        <dbReference type="ARBA" id="ARBA00023015"/>
    </source>
</evidence>
<evidence type="ECO:0000256" key="3">
    <source>
        <dbReference type="ARBA" id="ARBA00023054"/>
    </source>
</evidence>
<evidence type="ECO:0000313" key="9">
    <source>
        <dbReference type="EMBL" id="CCI11007.1"/>
    </source>
</evidence>
<proteinExistence type="predicted"/>
<feature type="region of interest" description="Disordered" evidence="7">
    <location>
        <begin position="161"/>
        <end position="200"/>
    </location>
</feature>
<feature type="compositionally biased region" description="Low complexity" evidence="7">
    <location>
        <begin position="169"/>
        <end position="178"/>
    </location>
</feature>
<dbReference type="Proteomes" id="UP000053237">
    <property type="component" value="Unassembled WGS sequence"/>
</dbReference>
<gene>
    <name evidence="9" type="ORF">BN9_122060</name>
</gene>
<accession>A0A024FVV4</accession>
<comment type="caution">
    <text evidence="9">The sequence shown here is derived from an EMBL/GenBank/DDBJ whole genome shotgun (WGS) entry which is preliminary data.</text>
</comment>
<keyword evidence="2" id="KW-0805">Transcription regulation</keyword>
<evidence type="ECO:0000256" key="7">
    <source>
        <dbReference type="SAM" id="MobiDB-lite"/>
    </source>
</evidence>
<evidence type="ECO:0000256" key="1">
    <source>
        <dbReference type="ARBA" id="ARBA00004049"/>
    </source>
</evidence>
<dbReference type="OrthoDB" id="6270329at2759"/>
<dbReference type="InParanoid" id="A0A024FVV4"/>